<dbReference type="SMART" id="SM00829">
    <property type="entry name" value="PKS_ER"/>
    <property type="match status" value="1"/>
</dbReference>
<dbReference type="OrthoDB" id="9805663at2"/>
<dbReference type="CDD" id="cd05288">
    <property type="entry name" value="PGDH"/>
    <property type="match status" value="1"/>
</dbReference>
<evidence type="ECO:0000259" key="2">
    <source>
        <dbReference type="SMART" id="SM00829"/>
    </source>
</evidence>
<dbReference type="GO" id="GO:0016628">
    <property type="term" value="F:oxidoreductase activity, acting on the CH-CH group of donors, NAD or NADP as acceptor"/>
    <property type="evidence" value="ECO:0007669"/>
    <property type="project" value="InterPro"/>
</dbReference>
<dbReference type="InterPro" id="IPR013149">
    <property type="entry name" value="ADH-like_C"/>
</dbReference>
<organism evidence="3 4">
    <name type="scientific">Aureibacillus halotolerans</name>
    <dbReference type="NCBI Taxonomy" id="1508390"/>
    <lineage>
        <taxon>Bacteria</taxon>
        <taxon>Bacillati</taxon>
        <taxon>Bacillota</taxon>
        <taxon>Bacilli</taxon>
        <taxon>Bacillales</taxon>
        <taxon>Bacillaceae</taxon>
        <taxon>Aureibacillus</taxon>
    </lineage>
</organism>
<evidence type="ECO:0000313" key="4">
    <source>
        <dbReference type="Proteomes" id="UP000295632"/>
    </source>
</evidence>
<comment type="caution">
    <text evidence="3">The sequence shown here is derived from an EMBL/GenBank/DDBJ whole genome shotgun (WGS) entry which is preliminary data.</text>
</comment>
<evidence type="ECO:0000256" key="1">
    <source>
        <dbReference type="ARBA" id="ARBA00023002"/>
    </source>
</evidence>
<accession>A0A4R6TXH0</accession>
<dbReference type="Pfam" id="PF00107">
    <property type="entry name" value="ADH_zinc_N"/>
    <property type="match status" value="1"/>
</dbReference>
<sequence length="338" mass="36284">MELKNEQLLLINRPSGLPTKEDFSFEQLDTPVLGEGEVIVRTLYLSVDPYMRGRMNDTKSYVPPFQLDQAISGGLIGEVTETATDTFAVGDLVTGILPFRRVNAVKESLLRKITSDPLPPSVFLGPLGMTGLTAYFGLLDIGNPSEGDTLVVSGAAGAVGSLVCQIGKLKGAHVVGIVGSDEKAAYLKELGVDATVNYKTDDVPSALETACPDGIDIYFDNVGGPVSDAALSLINDGARIPICGQISLYNLQKQDVGPRIQPNLLVNRALMKGFIVSDYAHRYAEGEAQLTEWLLQGKLTYRESVIDGFENTVDAFLGLFSGTNIGKQLVHVADPVRH</sequence>
<keyword evidence="4" id="KW-1185">Reference proteome</keyword>
<gene>
    <name evidence="3" type="ORF">EV213_113107</name>
</gene>
<dbReference type="Gene3D" id="3.40.50.720">
    <property type="entry name" value="NAD(P)-binding Rossmann-like Domain"/>
    <property type="match status" value="1"/>
</dbReference>
<dbReference type="Gene3D" id="3.90.180.10">
    <property type="entry name" value="Medium-chain alcohol dehydrogenases, catalytic domain"/>
    <property type="match status" value="1"/>
</dbReference>
<reference evidence="3 4" key="1">
    <citation type="submission" date="2019-03" db="EMBL/GenBank/DDBJ databases">
        <title>Genomic Encyclopedia of Type Strains, Phase IV (KMG-IV): sequencing the most valuable type-strain genomes for metagenomic binning, comparative biology and taxonomic classification.</title>
        <authorList>
            <person name="Goeker M."/>
        </authorList>
    </citation>
    <scope>NUCLEOTIDE SEQUENCE [LARGE SCALE GENOMIC DNA]</scope>
    <source>
        <strain evidence="3 4">DSM 28697</strain>
    </source>
</reference>
<dbReference type="Pfam" id="PF16884">
    <property type="entry name" value="ADH_N_2"/>
    <property type="match status" value="1"/>
</dbReference>
<feature type="domain" description="Enoyl reductase (ER)" evidence="2">
    <location>
        <begin position="16"/>
        <end position="330"/>
    </location>
</feature>
<dbReference type="SUPFAM" id="SSF51735">
    <property type="entry name" value="NAD(P)-binding Rossmann-fold domains"/>
    <property type="match status" value="1"/>
</dbReference>
<dbReference type="InterPro" id="IPR041694">
    <property type="entry name" value="ADH_N_2"/>
</dbReference>
<dbReference type="InterPro" id="IPR020843">
    <property type="entry name" value="ER"/>
</dbReference>
<dbReference type="InterPro" id="IPR036291">
    <property type="entry name" value="NAD(P)-bd_dom_sf"/>
</dbReference>
<dbReference type="AlphaFoldDB" id="A0A4R6TXH0"/>
<dbReference type="InterPro" id="IPR045010">
    <property type="entry name" value="MDR_fam"/>
</dbReference>
<name>A0A4R6TXH0_9BACI</name>
<dbReference type="EMBL" id="SNYJ01000013">
    <property type="protein sequence ID" value="TDQ37472.1"/>
    <property type="molecule type" value="Genomic_DNA"/>
</dbReference>
<evidence type="ECO:0000313" key="3">
    <source>
        <dbReference type="EMBL" id="TDQ37472.1"/>
    </source>
</evidence>
<dbReference type="InterPro" id="IPR011032">
    <property type="entry name" value="GroES-like_sf"/>
</dbReference>
<dbReference type="RefSeq" id="WP_133581312.1">
    <property type="nucleotide sequence ID" value="NZ_SNYJ01000013.1"/>
</dbReference>
<dbReference type="PANTHER" id="PTHR43205:SF7">
    <property type="entry name" value="PROSTAGLANDIN REDUCTASE 1"/>
    <property type="match status" value="1"/>
</dbReference>
<dbReference type="PANTHER" id="PTHR43205">
    <property type="entry name" value="PROSTAGLANDIN REDUCTASE"/>
    <property type="match status" value="1"/>
</dbReference>
<dbReference type="SUPFAM" id="SSF50129">
    <property type="entry name" value="GroES-like"/>
    <property type="match status" value="2"/>
</dbReference>
<dbReference type="Proteomes" id="UP000295632">
    <property type="component" value="Unassembled WGS sequence"/>
</dbReference>
<protein>
    <recommendedName>
        <fullName evidence="2">Enoyl reductase (ER) domain-containing protein</fullName>
    </recommendedName>
</protein>
<keyword evidence="1" id="KW-0560">Oxidoreductase</keyword>
<dbReference type="FunFam" id="3.40.50.720:FF:000121">
    <property type="entry name" value="Prostaglandin reductase 2"/>
    <property type="match status" value="1"/>
</dbReference>
<proteinExistence type="predicted"/>